<evidence type="ECO:0000313" key="4">
    <source>
        <dbReference type="Proteomes" id="UP000006008"/>
    </source>
</evidence>
<dbReference type="RefSeq" id="WP_009134226.1">
    <property type="nucleotide sequence ID" value="NZ_CP102250.1"/>
</dbReference>
<organism evidence="3 4">
    <name type="scientific">Alistipes indistinctus YIT 12060</name>
    <dbReference type="NCBI Taxonomy" id="742725"/>
    <lineage>
        <taxon>Bacteria</taxon>
        <taxon>Pseudomonadati</taxon>
        <taxon>Bacteroidota</taxon>
        <taxon>Bacteroidia</taxon>
        <taxon>Bacteroidales</taxon>
        <taxon>Rikenellaceae</taxon>
        <taxon>Alistipes</taxon>
    </lineage>
</organism>
<feature type="domain" description="Glycosyl hydrolase family 95 catalytic" evidence="2">
    <location>
        <begin position="340"/>
        <end position="693"/>
    </location>
</feature>
<sequence length="785" mass="87661">MKISGYIHGLIAVCSKYGDMYKNASGKMGQLAGSTLVLSLLVLLSGCGSSPVGYTPSPHDLVFDSLAGKWDEAVPLGNGQVGALVWQKGDRLRFSLDRVDLWDLRPTEGMTWDKPVYDWICEQWQNNTYGTVQELLDEPYGRLPAPSKIPAGALEFHTADWGAADSVRLYVQNAVCKVWWPSGRTLEAFVQSDGPCGWFRFTGIDSLRPEIVAPAYAQAGASAEDDAHSGQELHTLGYPQGVVHMKGRTITYVQPGWNGFQYAIAVTWKKTRGGIEGVWSVQSTYGGNSVKNIASDVRETLGEGYADAYKVHRAWWQRFWDKSVVSLPDSVLEKQWYLEQYKFGSAARADMPPITLQAVWTADNGKLPPWKGDFHHDLNTQLSYWPAYGANHLDEEIGFTNWLWSHRDAFRRYTEGFFGRGGLNVPGVTTLDGEPMGGWCQYSMSPTVSAWLGHHFYLHWRYSGDRTYLEERAYPWIAGTATFLEQLSVKDAQGRRRLPLGSSPEINDNRREAWFPTMTNYDLALTRFTFDKAAELAGALGKSDEAAHWRQVGSEWGDYVYDESGLNFAEGLPYTESHRHFSHLMAFHPLGLLDPSQGDSVRRILQNSMETLERIGPEWWCGYSYSWVGGMWARMGDGERAAAALRDFAQCFCLKNSFHANGDQSRSGKSNFTYRPFTLEGNMAFASSLQEMLLQSHTGTVRIFPAIPPSWKDVSFRTLRTEGAFLVSAAMRDGKVSEVKVCSTVGGPLRVLNTFSRPIEAKGVVCPPGEVFEANLTPGEELTLL</sequence>
<dbReference type="Proteomes" id="UP000006008">
    <property type="component" value="Unassembled WGS sequence"/>
</dbReference>
<accession>G5H9V5</accession>
<feature type="domain" description="Alpha fucosidase A-like C-terminal" evidence="1">
    <location>
        <begin position="695"/>
        <end position="752"/>
    </location>
</feature>
<name>G5H9V5_9BACT</name>
<dbReference type="GO" id="GO:0004560">
    <property type="term" value="F:alpha-L-fucosidase activity"/>
    <property type="evidence" value="ECO:0007669"/>
    <property type="project" value="TreeGrafter"/>
</dbReference>
<dbReference type="eggNOG" id="COG1554">
    <property type="taxonomic scope" value="Bacteria"/>
</dbReference>
<keyword evidence="4" id="KW-1185">Reference proteome</keyword>
<dbReference type="Pfam" id="PF21307">
    <property type="entry name" value="Glyco_hydro_95_C"/>
    <property type="match status" value="1"/>
</dbReference>
<dbReference type="GeneID" id="92815543"/>
<evidence type="ECO:0000259" key="1">
    <source>
        <dbReference type="Pfam" id="PF21307"/>
    </source>
</evidence>
<dbReference type="AlphaFoldDB" id="G5H9V5"/>
<dbReference type="HOGENOM" id="CLU_014621_0_0_10"/>
<protein>
    <recommendedName>
        <fullName evidence="5">Glycosyl hydrolase family 95 N-terminal domain-containing protein</fullName>
    </recommendedName>
</protein>
<dbReference type="STRING" id="742725.HMPREF9450_01420"/>
<evidence type="ECO:0008006" key="5">
    <source>
        <dbReference type="Google" id="ProtNLM"/>
    </source>
</evidence>
<comment type="caution">
    <text evidence="3">The sequence shown here is derived from an EMBL/GenBank/DDBJ whole genome shotgun (WGS) entry which is preliminary data.</text>
</comment>
<dbReference type="InterPro" id="IPR008928">
    <property type="entry name" value="6-hairpin_glycosidase_sf"/>
</dbReference>
<dbReference type="Pfam" id="PF22124">
    <property type="entry name" value="Glyco_hydro_95_cat"/>
    <property type="match status" value="1"/>
</dbReference>
<evidence type="ECO:0000259" key="2">
    <source>
        <dbReference type="Pfam" id="PF22124"/>
    </source>
</evidence>
<dbReference type="SUPFAM" id="SSF48208">
    <property type="entry name" value="Six-hairpin glycosidases"/>
    <property type="match status" value="1"/>
</dbReference>
<reference evidence="3 4" key="1">
    <citation type="submission" date="2011-08" db="EMBL/GenBank/DDBJ databases">
        <title>The Genome Sequence of Alistipes indistinctus YIT 12060.</title>
        <authorList>
            <consortium name="The Broad Institute Genome Sequencing Platform"/>
            <person name="Earl A."/>
            <person name="Ward D."/>
            <person name="Feldgarden M."/>
            <person name="Gevers D."/>
            <person name="Morotomi M."/>
            <person name="Young S.K."/>
            <person name="Zeng Q."/>
            <person name="Gargeya S."/>
            <person name="Fitzgerald M."/>
            <person name="Haas B."/>
            <person name="Abouelleil A."/>
            <person name="Alvarado L."/>
            <person name="Arachchi H.M."/>
            <person name="Berlin A."/>
            <person name="Brown A."/>
            <person name="Chapman S.B."/>
            <person name="Chen Z."/>
            <person name="Dunbar C."/>
            <person name="Freedman E."/>
            <person name="Gearin G."/>
            <person name="Gellesch M."/>
            <person name="Goldberg J."/>
            <person name="Griggs A."/>
            <person name="Gujja S."/>
            <person name="Heiman D."/>
            <person name="Howarth C."/>
            <person name="Larson L."/>
            <person name="Lui A."/>
            <person name="MacDonald P.J.P."/>
            <person name="Montmayeur A."/>
            <person name="Murphy C."/>
            <person name="Neiman D."/>
            <person name="Pearson M."/>
            <person name="Priest M."/>
            <person name="Roberts A."/>
            <person name="Saif S."/>
            <person name="Shea T."/>
            <person name="Shenoy N."/>
            <person name="Sisk P."/>
            <person name="Stolte C."/>
            <person name="Sykes S."/>
            <person name="Wortman J."/>
            <person name="Nusbaum C."/>
            <person name="Birren B."/>
        </authorList>
    </citation>
    <scope>NUCLEOTIDE SEQUENCE [LARGE SCALE GENOMIC DNA]</scope>
    <source>
        <strain evidence="3 4">YIT 12060</strain>
    </source>
</reference>
<gene>
    <name evidence="3" type="ORF">HMPREF9450_01420</name>
</gene>
<dbReference type="Gene3D" id="1.50.10.10">
    <property type="match status" value="1"/>
</dbReference>
<dbReference type="InterPro" id="IPR054363">
    <property type="entry name" value="GH95_cat"/>
</dbReference>
<dbReference type="PANTHER" id="PTHR31084:SF0">
    <property type="entry name" value="ALPHA-L-FUCOSIDASE 2"/>
    <property type="match status" value="1"/>
</dbReference>
<proteinExistence type="predicted"/>
<dbReference type="EMBL" id="ADLD01000013">
    <property type="protein sequence ID" value="EHB91371.1"/>
    <property type="molecule type" value="Genomic_DNA"/>
</dbReference>
<dbReference type="InterPro" id="IPR049053">
    <property type="entry name" value="AFCA-like_C"/>
</dbReference>
<dbReference type="PATRIC" id="fig|742725.3.peg.1503"/>
<dbReference type="PANTHER" id="PTHR31084">
    <property type="entry name" value="ALPHA-L-FUCOSIDASE 2"/>
    <property type="match status" value="1"/>
</dbReference>
<dbReference type="GO" id="GO:0005975">
    <property type="term" value="P:carbohydrate metabolic process"/>
    <property type="evidence" value="ECO:0007669"/>
    <property type="project" value="InterPro"/>
</dbReference>
<dbReference type="InterPro" id="IPR012341">
    <property type="entry name" value="6hp_glycosidase-like_sf"/>
</dbReference>
<evidence type="ECO:0000313" key="3">
    <source>
        <dbReference type="EMBL" id="EHB91371.1"/>
    </source>
</evidence>